<accession>A0ACA9N5D4</accession>
<reference evidence="1" key="1">
    <citation type="submission" date="2021-06" db="EMBL/GenBank/DDBJ databases">
        <authorList>
            <person name="Kallberg Y."/>
            <person name="Tangrot J."/>
            <person name="Rosling A."/>
        </authorList>
    </citation>
    <scope>NUCLEOTIDE SEQUENCE</scope>
    <source>
        <strain evidence="1">CL356</strain>
    </source>
</reference>
<name>A0ACA9N5D4_9GLOM</name>
<comment type="caution">
    <text evidence="1">The sequence shown here is derived from an EMBL/GenBank/DDBJ whole genome shotgun (WGS) entry which is preliminary data.</text>
</comment>
<organism evidence="1 2">
    <name type="scientific">Acaulospora colombiana</name>
    <dbReference type="NCBI Taxonomy" id="27376"/>
    <lineage>
        <taxon>Eukaryota</taxon>
        <taxon>Fungi</taxon>
        <taxon>Fungi incertae sedis</taxon>
        <taxon>Mucoromycota</taxon>
        <taxon>Glomeromycotina</taxon>
        <taxon>Glomeromycetes</taxon>
        <taxon>Diversisporales</taxon>
        <taxon>Acaulosporaceae</taxon>
        <taxon>Acaulospora</taxon>
    </lineage>
</organism>
<dbReference type="Proteomes" id="UP000789525">
    <property type="component" value="Unassembled WGS sequence"/>
</dbReference>
<keyword evidence="2" id="KW-1185">Reference proteome</keyword>
<dbReference type="EMBL" id="CAJVPT010018351">
    <property type="protein sequence ID" value="CAG8633520.1"/>
    <property type="molecule type" value="Genomic_DNA"/>
</dbReference>
<proteinExistence type="predicted"/>
<evidence type="ECO:0000313" key="2">
    <source>
        <dbReference type="Proteomes" id="UP000789525"/>
    </source>
</evidence>
<gene>
    <name evidence="1" type="ORF">ACOLOM_LOCUS7712</name>
</gene>
<evidence type="ECO:0000313" key="1">
    <source>
        <dbReference type="EMBL" id="CAG8633520.1"/>
    </source>
</evidence>
<protein>
    <submittedName>
        <fullName evidence="1">1815_t:CDS:1</fullName>
    </submittedName>
</protein>
<sequence>MNRDVFLAQVLVIPKPAGPRRFLNALHTTTNKIVVDPVYMPIATSPMSPGTPCTNESYLANGVEVNPMEHIGEQPNNYFPPDASSAVLRSNTPSPSNSNVPRPVVNSNGSPSSPRGIVIFPRPSRSAEGRTSKIVGKSNSASTTPIIYTSSTSSRILSNNQSPGTLSPTSGLPPTNFFPEIPTAVPASESPSVLPNAPMPTSPQPTTPAQQPSTATQNQSSHRRKAKPAANRLFGVIPPINVLIVEDNPINQTILSTFMRKKKIKFECAANGQEAVEKWQKGGFHLVLMDIHMPVMDGIEATKTIRRLEKSQKIGVFPPTPPAQSAPSSASSTPASTPSQQDPPDNRSPVIIVALTASSLSSDKQNALAAGCNDFLTKPVSLEWLEKKINEWGCMQALIDFDGWRKWKKGGEETVSKSDEKKSRTSKSSGPSGDENKKGATATERSGVVRRQSGSAKSSDTSIGSIGSSSSSHGDSGQGDNVKDKESSNLGNVLTKEDNAISESPIPLKDIPESHNSVTTKTGNGFIPTSPTGHGTTHRFSSNPVSPRSHLMQRSSSGGLITPTHSNDAVPPKSSEILVKDHSGDYDISSSISIINFTDSAIANNATSPPSTSIDTPPRNSEPSQKRFGRKRGNTFSSSLTEGL</sequence>